<evidence type="ECO:0000313" key="2">
    <source>
        <dbReference type="EMBL" id="KAJ1163543.1"/>
    </source>
</evidence>
<gene>
    <name evidence="2" type="ORF">NDU88_004001</name>
</gene>
<feature type="compositionally biased region" description="Basic and acidic residues" evidence="1">
    <location>
        <begin position="58"/>
        <end position="68"/>
    </location>
</feature>
<organism evidence="2 3">
    <name type="scientific">Pleurodeles waltl</name>
    <name type="common">Iberian ribbed newt</name>
    <dbReference type="NCBI Taxonomy" id="8319"/>
    <lineage>
        <taxon>Eukaryota</taxon>
        <taxon>Metazoa</taxon>
        <taxon>Chordata</taxon>
        <taxon>Craniata</taxon>
        <taxon>Vertebrata</taxon>
        <taxon>Euteleostomi</taxon>
        <taxon>Amphibia</taxon>
        <taxon>Batrachia</taxon>
        <taxon>Caudata</taxon>
        <taxon>Salamandroidea</taxon>
        <taxon>Salamandridae</taxon>
        <taxon>Pleurodelinae</taxon>
        <taxon>Pleurodeles</taxon>
    </lineage>
</organism>
<evidence type="ECO:0000256" key="1">
    <source>
        <dbReference type="SAM" id="MobiDB-lite"/>
    </source>
</evidence>
<feature type="region of interest" description="Disordered" evidence="1">
    <location>
        <begin position="25"/>
        <end position="78"/>
    </location>
</feature>
<proteinExistence type="predicted"/>
<dbReference type="AlphaFoldDB" id="A0AAV7SHI7"/>
<comment type="caution">
    <text evidence="2">The sequence shown here is derived from an EMBL/GenBank/DDBJ whole genome shotgun (WGS) entry which is preliminary data.</text>
</comment>
<name>A0AAV7SHI7_PLEWA</name>
<reference evidence="2" key="1">
    <citation type="journal article" date="2022" name="bioRxiv">
        <title>Sequencing and chromosome-scale assembly of the giantPleurodeles waltlgenome.</title>
        <authorList>
            <person name="Brown T."/>
            <person name="Elewa A."/>
            <person name="Iarovenko S."/>
            <person name="Subramanian E."/>
            <person name="Araus A.J."/>
            <person name="Petzold A."/>
            <person name="Susuki M."/>
            <person name="Suzuki K.-i.T."/>
            <person name="Hayashi T."/>
            <person name="Toyoda A."/>
            <person name="Oliveira C."/>
            <person name="Osipova E."/>
            <person name="Leigh N.D."/>
            <person name="Simon A."/>
            <person name="Yun M.H."/>
        </authorList>
    </citation>
    <scope>NUCLEOTIDE SEQUENCE</scope>
    <source>
        <strain evidence="2">20211129_DDA</strain>
        <tissue evidence="2">Liver</tissue>
    </source>
</reference>
<protein>
    <submittedName>
        <fullName evidence="2">Uncharacterized protein</fullName>
    </submittedName>
</protein>
<dbReference type="Proteomes" id="UP001066276">
    <property type="component" value="Chromosome 4_2"/>
</dbReference>
<dbReference type="EMBL" id="JANPWB010000008">
    <property type="protein sequence ID" value="KAJ1163543.1"/>
    <property type="molecule type" value="Genomic_DNA"/>
</dbReference>
<feature type="region of interest" description="Disordered" evidence="1">
    <location>
        <begin position="95"/>
        <end position="120"/>
    </location>
</feature>
<sequence length="146" mass="15779">MASFERYDRKQAPILESRFCCVPGLTEHPSQKNHSVLAASKCSDGQVSEVPEDLDSVSPERDERREEGGATYEQPEIDVLSGTAEGGMLQTEDQSLAAGQVATEGEGGGGDRTVTEEGVAQRNGVGRFNLRPLPMPSCRLRDFVPL</sequence>
<evidence type="ECO:0000313" key="3">
    <source>
        <dbReference type="Proteomes" id="UP001066276"/>
    </source>
</evidence>
<keyword evidence="3" id="KW-1185">Reference proteome</keyword>
<accession>A0AAV7SHI7</accession>